<gene>
    <name evidence="3" type="ORF">WJX84_003879</name>
</gene>
<evidence type="ECO:0000256" key="1">
    <source>
        <dbReference type="SAM" id="Phobius"/>
    </source>
</evidence>
<accession>A0AAW1T465</accession>
<keyword evidence="4" id="KW-1185">Reference proteome</keyword>
<reference evidence="3 4" key="1">
    <citation type="journal article" date="2024" name="Nat. Commun.">
        <title>Phylogenomics reveals the evolutionary origins of lichenization in chlorophyte algae.</title>
        <authorList>
            <person name="Puginier C."/>
            <person name="Libourel C."/>
            <person name="Otte J."/>
            <person name="Skaloud P."/>
            <person name="Haon M."/>
            <person name="Grisel S."/>
            <person name="Petersen M."/>
            <person name="Berrin J.G."/>
            <person name="Delaux P.M."/>
            <person name="Dal Grande F."/>
            <person name="Keller J."/>
        </authorList>
    </citation>
    <scope>NUCLEOTIDE SEQUENCE [LARGE SCALE GENOMIC DNA]</scope>
    <source>
        <strain evidence="3 4">SAG 2523</strain>
    </source>
</reference>
<evidence type="ECO:0000313" key="3">
    <source>
        <dbReference type="EMBL" id="KAK9863544.1"/>
    </source>
</evidence>
<evidence type="ECO:0000313" key="4">
    <source>
        <dbReference type="Proteomes" id="UP001485043"/>
    </source>
</evidence>
<dbReference type="Proteomes" id="UP001485043">
    <property type="component" value="Unassembled WGS sequence"/>
</dbReference>
<feature type="chain" id="PRO_5043542210" evidence="2">
    <location>
        <begin position="24"/>
        <end position="230"/>
    </location>
</feature>
<comment type="caution">
    <text evidence="3">The sequence shown here is derived from an EMBL/GenBank/DDBJ whole genome shotgun (WGS) entry which is preliminary data.</text>
</comment>
<organism evidence="3 4">
    <name type="scientific">Apatococcus fuscideae</name>
    <dbReference type="NCBI Taxonomy" id="2026836"/>
    <lineage>
        <taxon>Eukaryota</taxon>
        <taxon>Viridiplantae</taxon>
        <taxon>Chlorophyta</taxon>
        <taxon>core chlorophytes</taxon>
        <taxon>Trebouxiophyceae</taxon>
        <taxon>Chlorellales</taxon>
        <taxon>Chlorellaceae</taxon>
        <taxon>Apatococcus</taxon>
    </lineage>
</organism>
<keyword evidence="1" id="KW-0472">Membrane</keyword>
<proteinExistence type="predicted"/>
<keyword evidence="2" id="KW-0732">Signal</keyword>
<feature type="signal peptide" evidence="2">
    <location>
        <begin position="1"/>
        <end position="23"/>
    </location>
</feature>
<dbReference type="EMBL" id="JALJOV010000458">
    <property type="protein sequence ID" value="KAK9863544.1"/>
    <property type="molecule type" value="Genomic_DNA"/>
</dbReference>
<dbReference type="AlphaFoldDB" id="A0AAW1T465"/>
<keyword evidence="1" id="KW-1133">Transmembrane helix</keyword>
<protein>
    <submittedName>
        <fullName evidence="3">Uncharacterized protein</fullName>
    </submittedName>
</protein>
<name>A0AAW1T465_9CHLO</name>
<feature type="transmembrane region" description="Helical" evidence="1">
    <location>
        <begin position="182"/>
        <end position="206"/>
    </location>
</feature>
<keyword evidence="1" id="KW-0812">Transmembrane</keyword>
<evidence type="ECO:0000256" key="2">
    <source>
        <dbReference type="SAM" id="SignalP"/>
    </source>
</evidence>
<sequence length="230" mass="24133">MVSRRRCNLRAVLLSLATACTYAAPSPAPASAPVLLPANPGSTCTREALTAVTSHPSQCGAALYDPWSRKYSAGAPCCSRLGAAYGAKSTAPTKGCFCVPQYWQTVNKTSVGGNIAFASLLDSCAKLNSSWSVPYYQGAGVGVCAGKTAKTTTAAAKTGVTAATASKPRSAGAWFAGLRHDWLVLVSFMSSLVAACGFLLIAWPFIHDLSMDTARPLRSLRSYRSHSMQR</sequence>